<evidence type="ECO:0000256" key="11">
    <source>
        <dbReference type="ARBA" id="ARBA00023316"/>
    </source>
</evidence>
<dbReference type="SUPFAM" id="SSF56601">
    <property type="entry name" value="beta-lactamase/transpeptidase-like"/>
    <property type="match status" value="1"/>
</dbReference>
<comment type="catalytic activity">
    <reaction evidence="12">
        <text>Preferential cleavage: (Ac)2-L-Lys-D-Ala-|-D-Ala. Also transpeptidation of peptidyl-alanyl moieties that are N-acyl substituents of D-alanine.</text>
        <dbReference type="EC" id="3.4.16.4"/>
    </reaction>
</comment>
<dbReference type="InterPro" id="IPR023346">
    <property type="entry name" value="Lysozyme-like_dom_sf"/>
</dbReference>
<name>A0A7R7DP35_9ACTN</name>
<dbReference type="KEGG" id="atl:Athai_26920"/>
<keyword evidence="5" id="KW-0328">Glycosyltransferase</keyword>
<keyword evidence="9" id="KW-0573">Peptidoglycan synthesis</keyword>
<dbReference type="GO" id="GO:0008658">
    <property type="term" value="F:penicillin binding"/>
    <property type="evidence" value="ECO:0007669"/>
    <property type="project" value="InterPro"/>
</dbReference>
<feature type="domain" description="Penicillin-binding protein transpeptidase" evidence="14">
    <location>
        <begin position="367"/>
        <end position="671"/>
    </location>
</feature>
<evidence type="ECO:0000313" key="16">
    <source>
        <dbReference type="EMBL" id="BCJ35189.1"/>
    </source>
</evidence>
<evidence type="ECO:0000256" key="3">
    <source>
        <dbReference type="ARBA" id="ARBA00022645"/>
    </source>
</evidence>
<evidence type="ECO:0000256" key="5">
    <source>
        <dbReference type="ARBA" id="ARBA00022676"/>
    </source>
</evidence>
<dbReference type="Gene3D" id="1.10.3810.10">
    <property type="entry name" value="Biosynthetic peptidoglycan transglycosylase-like"/>
    <property type="match status" value="1"/>
</dbReference>
<dbReference type="GO" id="GO:0030288">
    <property type="term" value="C:outer membrane-bounded periplasmic space"/>
    <property type="evidence" value="ECO:0007669"/>
    <property type="project" value="TreeGrafter"/>
</dbReference>
<evidence type="ECO:0000256" key="1">
    <source>
        <dbReference type="ARBA" id="ARBA00007090"/>
    </source>
</evidence>
<evidence type="ECO:0000256" key="13">
    <source>
        <dbReference type="ARBA" id="ARBA00049902"/>
    </source>
</evidence>
<gene>
    <name evidence="16" type="ORF">Athai_26920</name>
</gene>
<evidence type="ECO:0000256" key="9">
    <source>
        <dbReference type="ARBA" id="ARBA00022984"/>
    </source>
</evidence>
<dbReference type="Pfam" id="PF00905">
    <property type="entry name" value="Transpeptidase"/>
    <property type="match status" value="1"/>
</dbReference>
<dbReference type="InterPro" id="IPR001460">
    <property type="entry name" value="PCN-bd_Tpept"/>
</dbReference>
<keyword evidence="10" id="KW-0511">Multifunctional enzyme</keyword>
<dbReference type="InterPro" id="IPR012338">
    <property type="entry name" value="Beta-lactam/transpept-like"/>
</dbReference>
<evidence type="ECO:0000256" key="10">
    <source>
        <dbReference type="ARBA" id="ARBA00023268"/>
    </source>
</evidence>
<dbReference type="Proteomes" id="UP000611640">
    <property type="component" value="Chromosome"/>
</dbReference>
<evidence type="ECO:0000256" key="4">
    <source>
        <dbReference type="ARBA" id="ARBA00022670"/>
    </source>
</evidence>
<evidence type="ECO:0000256" key="8">
    <source>
        <dbReference type="ARBA" id="ARBA00022960"/>
    </source>
</evidence>
<dbReference type="GO" id="GO:0009252">
    <property type="term" value="P:peptidoglycan biosynthetic process"/>
    <property type="evidence" value="ECO:0007669"/>
    <property type="project" value="UniProtKB-KW"/>
</dbReference>
<keyword evidence="3" id="KW-0121">Carboxypeptidase</keyword>
<dbReference type="Gene3D" id="3.40.710.10">
    <property type="entry name" value="DD-peptidase/beta-lactamase superfamily"/>
    <property type="match status" value="1"/>
</dbReference>
<dbReference type="RefSeq" id="WP_203961775.1">
    <property type="nucleotide sequence ID" value="NZ_AP023355.1"/>
</dbReference>
<dbReference type="InterPro" id="IPR050396">
    <property type="entry name" value="Glycosyltr_51/Transpeptidase"/>
</dbReference>
<sequence>MPTTARRSGLAGVATLLLAGVVAGLVVAAVAFPASALSGLALRAVGGSADALPAALKSPPTQEASYLYANDGKTLITTFYDENRKAVSFSAIAPVMRKAIVAAEDTRFYQHGGVDPRGVIRALVANGSAGGVSQGASTLTMQYVRNVLKTDPSLTPQQRADATKDTVGRKIQEMRYATALEQKLSKNEILRRYLNIAYFGHGAYGIYAASRTYFSVPPDRLTLPQAALLAGLVQSPDADNPVTGDRKAALARRSYVLDAMAKAGDISRGQAARAKATPLALNPSTTPNDCVSVPANHNDWGFFCDYVKQWWDAQPAFGKTVAQREQALRQGGYRIVTSLDPDTQRQALAQSLSVYGYDSARALPMAVVQPGTGKVTALAVNRHFSLARNPAGQQGYPNTTAQLIAGGNGVDGYQAGSTFKMFTMLAALSEGKPLSTGFDAPGRLQTRWPDAGAASCGGYYCPGNDNPSWMDGYRTMWTGFGRSVNTYFVWLEEQIGPQKAVAMAKRLGIRFRADSDARRAAHDAGSWGSFTLGVADTTPLDLANAYATVAAQGKYCAPTPITSITDAHGARVSAGGPDCHQAIGKGVAAAAADAARCPVGQQSAGGHCDGGTATEVGSILSGRSVGGKTGSSENNATETFVGFTPQIAAAGIAANPSDPSDYVGSGVSAAVDRAVAQTMRTALRGTTGTDLPTPPARLTGD</sequence>
<dbReference type="GO" id="GO:0008955">
    <property type="term" value="F:peptidoglycan glycosyltransferase activity"/>
    <property type="evidence" value="ECO:0007669"/>
    <property type="project" value="UniProtKB-EC"/>
</dbReference>
<dbReference type="GO" id="GO:0008360">
    <property type="term" value="P:regulation of cell shape"/>
    <property type="evidence" value="ECO:0007669"/>
    <property type="project" value="UniProtKB-KW"/>
</dbReference>
<evidence type="ECO:0000256" key="6">
    <source>
        <dbReference type="ARBA" id="ARBA00022679"/>
    </source>
</evidence>
<dbReference type="InterPro" id="IPR001264">
    <property type="entry name" value="Glyco_trans_51"/>
</dbReference>
<dbReference type="EMBL" id="AP023355">
    <property type="protein sequence ID" value="BCJ35189.1"/>
    <property type="molecule type" value="Genomic_DNA"/>
</dbReference>
<keyword evidence="6" id="KW-0808">Transferase</keyword>
<dbReference type="GO" id="GO:0071555">
    <property type="term" value="P:cell wall organization"/>
    <property type="evidence" value="ECO:0007669"/>
    <property type="project" value="UniProtKB-KW"/>
</dbReference>
<dbReference type="Pfam" id="PF00912">
    <property type="entry name" value="Transgly"/>
    <property type="match status" value="1"/>
</dbReference>
<keyword evidence="4" id="KW-0645">Protease</keyword>
<evidence type="ECO:0000256" key="2">
    <source>
        <dbReference type="ARBA" id="ARBA00007739"/>
    </source>
</evidence>
<dbReference type="PANTHER" id="PTHR32282">
    <property type="entry name" value="BINDING PROTEIN TRANSPEPTIDASE, PUTATIVE-RELATED"/>
    <property type="match status" value="1"/>
</dbReference>
<dbReference type="AlphaFoldDB" id="A0A7R7DP35"/>
<evidence type="ECO:0000256" key="12">
    <source>
        <dbReference type="ARBA" id="ARBA00034000"/>
    </source>
</evidence>
<reference evidence="16 17" key="1">
    <citation type="submission" date="2020-08" db="EMBL/GenBank/DDBJ databases">
        <title>Whole genome shotgun sequence of Actinocatenispora thailandica NBRC 105041.</title>
        <authorList>
            <person name="Komaki H."/>
            <person name="Tamura T."/>
        </authorList>
    </citation>
    <scope>NUCLEOTIDE SEQUENCE [LARGE SCALE GENOMIC DNA]</scope>
    <source>
        <strain evidence="16 17">NBRC 105041</strain>
    </source>
</reference>
<evidence type="ECO:0000256" key="7">
    <source>
        <dbReference type="ARBA" id="ARBA00022801"/>
    </source>
</evidence>
<comment type="similarity">
    <text evidence="1">In the C-terminal section; belongs to the transpeptidase family.</text>
</comment>
<accession>A0A7R7DP35</accession>
<comment type="catalytic activity">
    <reaction evidence="13">
        <text>[GlcNAc-(1-&gt;4)-Mur2Ac(oyl-L-Ala-gamma-D-Glu-L-Lys-D-Ala-D-Ala)](n)-di-trans,octa-cis-undecaprenyl diphosphate + beta-D-GlcNAc-(1-&gt;4)-Mur2Ac(oyl-L-Ala-gamma-D-Glu-L-Lys-D-Ala-D-Ala)-di-trans,octa-cis-undecaprenyl diphosphate = [GlcNAc-(1-&gt;4)-Mur2Ac(oyl-L-Ala-gamma-D-Glu-L-Lys-D-Ala-D-Ala)](n+1)-di-trans,octa-cis-undecaprenyl diphosphate + di-trans,octa-cis-undecaprenyl diphosphate + H(+)</text>
        <dbReference type="Rhea" id="RHEA:23708"/>
        <dbReference type="Rhea" id="RHEA-COMP:9602"/>
        <dbReference type="Rhea" id="RHEA-COMP:9603"/>
        <dbReference type="ChEBI" id="CHEBI:15378"/>
        <dbReference type="ChEBI" id="CHEBI:58405"/>
        <dbReference type="ChEBI" id="CHEBI:60033"/>
        <dbReference type="ChEBI" id="CHEBI:78435"/>
        <dbReference type="EC" id="2.4.99.28"/>
    </reaction>
</comment>
<evidence type="ECO:0000259" key="15">
    <source>
        <dbReference type="Pfam" id="PF00912"/>
    </source>
</evidence>
<dbReference type="FunFam" id="1.10.3810.10:FF:000001">
    <property type="entry name" value="Penicillin-binding protein 1A"/>
    <property type="match status" value="1"/>
</dbReference>
<keyword evidence="11" id="KW-0961">Cell wall biogenesis/degradation</keyword>
<comment type="similarity">
    <text evidence="2">In the N-terminal section; belongs to the glycosyltransferase 51 family.</text>
</comment>
<keyword evidence="17" id="KW-1185">Reference proteome</keyword>
<feature type="domain" description="Glycosyl transferase family 51" evidence="15">
    <location>
        <begin position="74"/>
        <end position="260"/>
    </location>
</feature>
<protein>
    <submittedName>
        <fullName evidence="16">Penicillin-binding protein</fullName>
    </submittedName>
</protein>
<dbReference type="PANTHER" id="PTHR32282:SF33">
    <property type="entry name" value="PEPTIDOGLYCAN GLYCOSYLTRANSFERASE"/>
    <property type="match status" value="1"/>
</dbReference>
<evidence type="ECO:0000259" key="14">
    <source>
        <dbReference type="Pfam" id="PF00905"/>
    </source>
</evidence>
<organism evidence="16 17">
    <name type="scientific">Actinocatenispora thailandica</name>
    <dbReference type="NCBI Taxonomy" id="227318"/>
    <lineage>
        <taxon>Bacteria</taxon>
        <taxon>Bacillati</taxon>
        <taxon>Actinomycetota</taxon>
        <taxon>Actinomycetes</taxon>
        <taxon>Micromonosporales</taxon>
        <taxon>Micromonosporaceae</taxon>
        <taxon>Actinocatenispora</taxon>
    </lineage>
</organism>
<keyword evidence="7" id="KW-0378">Hydrolase</keyword>
<dbReference type="GO" id="GO:0009002">
    <property type="term" value="F:serine-type D-Ala-D-Ala carboxypeptidase activity"/>
    <property type="evidence" value="ECO:0007669"/>
    <property type="project" value="UniProtKB-EC"/>
</dbReference>
<dbReference type="SUPFAM" id="SSF53955">
    <property type="entry name" value="Lysozyme-like"/>
    <property type="match status" value="1"/>
</dbReference>
<evidence type="ECO:0000313" key="17">
    <source>
        <dbReference type="Proteomes" id="UP000611640"/>
    </source>
</evidence>
<proteinExistence type="inferred from homology"/>
<dbReference type="InterPro" id="IPR036950">
    <property type="entry name" value="PBP_transglycosylase"/>
</dbReference>
<keyword evidence="8" id="KW-0133">Cell shape</keyword>
<dbReference type="GO" id="GO:0006508">
    <property type="term" value="P:proteolysis"/>
    <property type="evidence" value="ECO:0007669"/>
    <property type="project" value="UniProtKB-KW"/>
</dbReference>